<dbReference type="GO" id="GO:0016829">
    <property type="term" value="F:lyase activity"/>
    <property type="evidence" value="ECO:0007669"/>
    <property type="project" value="UniProtKB-KW"/>
</dbReference>
<keyword evidence="2" id="KW-0408">Iron</keyword>
<dbReference type="InterPro" id="IPR015931">
    <property type="entry name" value="Acnase/IPM_dHydase_lsu_aba_1/3"/>
</dbReference>
<evidence type="ECO:0000259" key="5">
    <source>
        <dbReference type="Pfam" id="PF00330"/>
    </source>
</evidence>
<proteinExistence type="predicted"/>
<evidence type="ECO:0000256" key="4">
    <source>
        <dbReference type="ARBA" id="ARBA00023239"/>
    </source>
</evidence>
<keyword evidence="4" id="KW-0456">Lyase</keyword>
<dbReference type="GO" id="GO:0046872">
    <property type="term" value="F:metal ion binding"/>
    <property type="evidence" value="ECO:0007669"/>
    <property type="project" value="UniProtKB-KW"/>
</dbReference>
<protein>
    <recommendedName>
        <fullName evidence="5">Aconitase/3-isopropylmalate dehydratase large subunit alpha/beta/alpha domain-containing protein</fullName>
    </recommendedName>
</protein>
<dbReference type="Gene3D" id="3.30.499.10">
    <property type="entry name" value="Aconitase, domain 3"/>
    <property type="match status" value="2"/>
</dbReference>
<reference evidence="6" key="1">
    <citation type="submission" date="2018-05" db="EMBL/GenBank/DDBJ databases">
        <authorList>
            <person name="Lanie J.A."/>
            <person name="Ng W.-L."/>
            <person name="Kazmierczak K.M."/>
            <person name="Andrzejewski T.M."/>
            <person name="Davidsen T.M."/>
            <person name="Wayne K.J."/>
            <person name="Tettelin H."/>
            <person name="Glass J.I."/>
            <person name="Rusch D."/>
            <person name="Podicherti R."/>
            <person name="Tsui H.-C.T."/>
            <person name="Winkler M.E."/>
        </authorList>
    </citation>
    <scope>NUCLEOTIDE SEQUENCE</scope>
</reference>
<dbReference type="InterPro" id="IPR050067">
    <property type="entry name" value="IPM_dehydratase_rel_enz"/>
</dbReference>
<name>A0A382IIB6_9ZZZZ</name>
<keyword evidence="1" id="KW-0479">Metal-binding</keyword>
<evidence type="ECO:0000313" key="6">
    <source>
        <dbReference type="EMBL" id="SVB98987.1"/>
    </source>
</evidence>
<evidence type="ECO:0000256" key="3">
    <source>
        <dbReference type="ARBA" id="ARBA00023014"/>
    </source>
</evidence>
<dbReference type="Pfam" id="PF00330">
    <property type="entry name" value="Aconitase"/>
    <property type="match status" value="1"/>
</dbReference>
<dbReference type="EMBL" id="UINC01067376">
    <property type="protein sequence ID" value="SVB98987.1"/>
    <property type="molecule type" value="Genomic_DNA"/>
</dbReference>
<keyword evidence="3" id="KW-0411">Iron-sulfur</keyword>
<dbReference type="SUPFAM" id="SSF53732">
    <property type="entry name" value="Aconitase iron-sulfur domain"/>
    <property type="match status" value="1"/>
</dbReference>
<dbReference type="PRINTS" id="PR00415">
    <property type="entry name" value="ACONITASE"/>
</dbReference>
<organism evidence="6">
    <name type="scientific">marine metagenome</name>
    <dbReference type="NCBI Taxonomy" id="408172"/>
    <lineage>
        <taxon>unclassified sequences</taxon>
        <taxon>metagenomes</taxon>
        <taxon>ecological metagenomes</taxon>
    </lineage>
</organism>
<evidence type="ECO:0000256" key="1">
    <source>
        <dbReference type="ARBA" id="ARBA00022723"/>
    </source>
</evidence>
<dbReference type="PANTHER" id="PTHR43822:SF21">
    <property type="entry name" value="3-ISOPROPYLMALATE DEHYDRATASE LARGE SUBUNIT 1"/>
    <property type="match status" value="1"/>
</dbReference>
<sequence>MGKTITEKVLSRVTGSDVTSGDIIFPEPELITVHDWYVVNFDKALQELGINELYDPDKLLICTDHEPVAVSPQASERQKQVREIVKKYGIKNFFDSGRGGHGHIFPVEMGYVKPGMFIEAYDVHVTNFGAVGALAIPVLIEITEVLACGSVWLRTPDTVRVNLIGNLLPGTGIRDVAQKLICDLGAARVDYAVVEYGGPALASIDIAGRHTLCNTPIDIGAKSVLVEPDQETVNYLVERVQGNIELIASDPDANFREIVEYNLTEIEPQIAVPPTPDCVVDVSEVAGKPVHHAFIGSCAAANLSDLQVAAEIIRGQTIHPDVRFIITPGTQEVMAAAETGGLLKLFTEAGAMITQPGCGPCAGGRIGGMANGETSINTGTRNDYGRLGAPDADIYLGSAATVAASAVTGRITDPREFLS</sequence>
<dbReference type="InterPro" id="IPR036008">
    <property type="entry name" value="Aconitase_4Fe-4S_dom"/>
</dbReference>
<feature type="domain" description="Aconitase/3-isopropylmalate dehydratase large subunit alpha/beta/alpha" evidence="5">
    <location>
        <begin position="75"/>
        <end position="286"/>
    </location>
</feature>
<dbReference type="GO" id="GO:0043436">
    <property type="term" value="P:oxoacid metabolic process"/>
    <property type="evidence" value="ECO:0007669"/>
    <property type="project" value="UniProtKB-ARBA"/>
</dbReference>
<gene>
    <name evidence="6" type="ORF">METZ01_LOCUS251841</name>
</gene>
<dbReference type="NCBIfam" id="NF001614">
    <property type="entry name" value="PRK00402.1"/>
    <property type="match status" value="1"/>
</dbReference>
<dbReference type="GO" id="GO:0051536">
    <property type="term" value="F:iron-sulfur cluster binding"/>
    <property type="evidence" value="ECO:0007669"/>
    <property type="project" value="UniProtKB-KW"/>
</dbReference>
<dbReference type="AlphaFoldDB" id="A0A382IIB6"/>
<accession>A0A382IIB6</accession>
<evidence type="ECO:0000256" key="2">
    <source>
        <dbReference type="ARBA" id="ARBA00023004"/>
    </source>
</evidence>
<dbReference type="InterPro" id="IPR001030">
    <property type="entry name" value="Acoase/IPM_deHydtase_lsu_aba"/>
</dbReference>
<dbReference type="PANTHER" id="PTHR43822">
    <property type="entry name" value="HOMOACONITASE, MITOCHONDRIAL-RELATED"/>
    <property type="match status" value="1"/>
</dbReference>